<reference evidence="2 3" key="1">
    <citation type="journal article" date="2018" name="Sci. Rep.">
        <title>Comparative genomics provides insights into the lifestyle and reveals functional heterogeneity of dark septate endophytic fungi.</title>
        <authorList>
            <person name="Knapp D.G."/>
            <person name="Nemeth J.B."/>
            <person name="Barry K."/>
            <person name="Hainaut M."/>
            <person name="Henrissat B."/>
            <person name="Johnson J."/>
            <person name="Kuo A."/>
            <person name="Lim J.H.P."/>
            <person name="Lipzen A."/>
            <person name="Nolan M."/>
            <person name="Ohm R.A."/>
            <person name="Tamas L."/>
            <person name="Grigoriev I.V."/>
            <person name="Spatafora J.W."/>
            <person name="Nagy L.G."/>
            <person name="Kovacs G.M."/>
        </authorList>
    </citation>
    <scope>NUCLEOTIDE SEQUENCE [LARGE SCALE GENOMIC DNA]</scope>
    <source>
        <strain evidence="2 3">DSE2036</strain>
    </source>
</reference>
<evidence type="ECO:0000313" key="2">
    <source>
        <dbReference type="EMBL" id="PVH96161.1"/>
    </source>
</evidence>
<gene>
    <name evidence="2" type="ORF">DM02DRAFT_599662</name>
</gene>
<accession>A0A2V1DDQ1</accession>
<evidence type="ECO:0000256" key="1">
    <source>
        <dbReference type="SAM" id="Phobius"/>
    </source>
</evidence>
<keyword evidence="1" id="KW-0472">Membrane</keyword>
<keyword evidence="3" id="KW-1185">Reference proteome</keyword>
<feature type="transmembrane region" description="Helical" evidence="1">
    <location>
        <begin position="132"/>
        <end position="158"/>
    </location>
</feature>
<protein>
    <submittedName>
        <fullName evidence="2">Uncharacterized protein</fullName>
    </submittedName>
</protein>
<dbReference type="Proteomes" id="UP000244855">
    <property type="component" value="Unassembled WGS sequence"/>
</dbReference>
<dbReference type="OrthoDB" id="3692311at2759"/>
<evidence type="ECO:0000313" key="3">
    <source>
        <dbReference type="Proteomes" id="UP000244855"/>
    </source>
</evidence>
<feature type="transmembrane region" description="Helical" evidence="1">
    <location>
        <begin position="89"/>
        <end position="112"/>
    </location>
</feature>
<dbReference type="STRING" id="97972.A0A2V1DDQ1"/>
<proteinExistence type="predicted"/>
<sequence>MTVYSVVQQDEPKPSFKNLSHVSHEANDLEHCEPIHKLLSFQTLLRFVVDLLLVVPPLLFLIYGFLVLHNEGRPVDTQVVRELQSAAKYGPTLFPIVFAAIAGIFLKSVAAWNLERGISVLSLEYLLSCRTVFSAVTTPFSLRAFNFLTPFLLIFWALSPLGGQAAFRIIGAVPNTFSLPWNFTYMDYNSKMQYGAPDSSAGSRIISEVLGAFTSALVATQDTKLAPMDAFGNLKIPMLEACRTAGAVPDSDNWYNALPGAGCNYSSLIGLPVVPSTATGAANMSFVIETMYMYTDCTLSHRLTKNLSESLDALKHGVVRPWGGPFHNSIASFSIWVIDYVQASREGPQHLVFTSRTENAITNASCTLTTTYVEAHAFCHKADCRIARVRESANPPNSTDLNVLDRIASAAQKQSFGNPYHGFFTSFVKAGDTIWDPQNTHLYSTPIEYYFTNPGFPYSVQISDNGFRGTDIYTISDTVFSQRFSQLLNTFWLSSIAPTGVTDLFNISSNADQDGTYGVVTTTGDMTPDNFVLECRRAWLAILVIASFAMLFAAIAAAVLGLLRRGPEILDRASLIMRDNPYVNVPAASSMENGFEQARRLKDVRLCLGDVKSALDRGHVAIGTIDVVTPLDRVKNESRLY</sequence>
<dbReference type="AlphaFoldDB" id="A0A2V1DDQ1"/>
<name>A0A2V1DDQ1_9PLEO</name>
<feature type="transmembrane region" description="Helical" evidence="1">
    <location>
        <begin position="47"/>
        <end position="68"/>
    </location>
</feature>
<feature type="transmembrane region" description="Helical" evidence="1">
    <location>
        <begin position="538"/>
        <end position="563"/>
    </location>
</feature>
<dbReference type="EMBL" id="KZ805472">
    <property type="protein sequence ID" value="PVH96161.1"/>
    <property type="molecule type" value="Genomic_DNA"/>
</dbReference>
<organism evidence="2 3">
    <name type="scientific">Periconia macrospinosa</name>
    <dbReference type="NCBI Taxonomy" id="97972"/>
    <lineage>
        <taxon>Eukaryota</taxon>
        <taxon>Fungi</taxon>
        <taxon>Dikarya</taxon>
        <taxon>Ascomycota</taxon>
        <taxon>Pezizomycotina</taxon>
        <taxon>Dothideomycetes</taxon>
        <taxon>Pleosporomycetidae</taxon>
        <taxon>Pleosporales</taxon>
        <taxon>Massarineae</taxon>
        <taxon>Periconiaceae</taxon>
        <taxon>Periconia</taxon>
    </lineage>
</organism>
<keyword evidence="1" id="KW-0812">Transmembrane</keyword>
<keyword evidence="1" id="KW-1133">Transmembrane helix</keyword>